<dbReference type="PIRSF" id="PIRSF000441">
    <property type="entry name" value="CysE"/>
    <property type="match status" value="1"/>
</dbReference>
<reference evidence="7 8" key="1">
    <citation type="submission" date="2022-10" db="EMBL/GenBank/DDBJ databases">
        <title>Paenibacillus description and whole genome data of maize root bacterial community.</title>
        <authorList>
            <person name="Marton D."/>
            <person name="Farkas M."/>
            <person name="Cserhati M."/>
        </authorList>
    </citation>
    <scope>NUCLEOTIDE SEQUENCE [LARGE SCALE GENOMIC DNA]</scope>
    <source>
        <strain evidence="7 8">P96</strain>
    </source>
</reference>
<dbReference type="InterPro" id="IPR045304">
    <property type="entry name" value="LbH_SAT"/>
</dbReference>
<comment type="catalytic activity">
    <reaction evidence="6">
        <text>L-serine + acetyl-CoA = O-acetyl-L-serine + CoA</text>
        <dbReference type="Rhea" id="RHEA:24560"/>
        <dbReference type="ChEBI" id="CHEBI:33384"/>
        <dbReference type="ChEBI" id="CHEBI:57287"/>
        <dbReference type="ChEBI" id="CHEBI:57288"/>
        <dbReference type="ChEBI" id="CHEBI:58340"/>
        <dbReference type="EC" id="2.3.1.30"/>
    </reaction>
</comment>
<dbReference type="SUPFAM" id="SSF51161">
    <property type="entry name" value="Trimeric LpxA-like enzymes"/>
    <property type="match status" value="1"/>
</dbReference>
<protein>
    <recommendedName>
        <fullName evidence="2 6">Serine acetyltransferase</fullName>
        <ecNumber evidence="6">2.3.1.30</ecNumber>
    </recommendedName>
</protein>
<accession>A0ABT9FM07</accession>
<evidence type="ECO:0000256" key="3">
    <source>
        <dbReference type="ARBA" id="ARBA00022679"/>
    </source>
</evidence>
<evidence type="ECO:0000313" key="7">
    <source>
        <dbReference type="EMBL" id="MDP4095709.1"/>
    </source>
</evidence>
<name>A0ABT9FM07_9BACL</name>
<evidence type="ECO:0000256" key="2">
    <source>
        <dbReference type="ARBA" id="ARBA00018522"/>
    </source>
</evidence>
<comment type="similarity">
    <text evidence="1 6">Belongs to the transferase hexapeptide repeat family.</text>
</comment>
<proteinExistence type="inferred from homology"/>
<keyword evidence="4" id="KW-0677">Repeat</keyword>
<dbReference type="InterPro" id="IPR001451">
    <property type="entry name" value="Hexapep"/>
</dbReference>
<keyword evidence="3 6" id="KW-0808">Transferase</keyword>
<dbReference type="CDD" id="cd03354">
    <property type="entry name" value="LbH_SAT"/>
    <property type="match status" value="1"/>
</dbReference>
<evidence type="ECO:0000313" key="8">
    <source>
        <dbReference type="Proteomes" id="UP001241848"/>
    </source>
</evidence>
<dbReference type="EC" id="2.3.1.30" evidence="6"/>
<dbReference type="RefSeq" id="WP_305753349.1">
    <property type="nucleotide sequence ID" value="NZ_JAPCKK010000005.1"/>
</dbReference>
<dbReference type="Pfam" id="PF00132">
    <property type="entry name" value="Hexapep"/>
    <property type="match status" value="1"/>
</dbReference>
<dbReference type="PANTHER" id="PTHR42811">
    <property type="entry name" value="SERINE ACETYLTRANSFERASE"/>
    <property type="match status" value="1"/>
</dbReference>
<dbReference type="InterPro" id="IPR005881">
    <property type="entry name" value="Ser_O-AcTrfase"/>
</dbReference>
<comment type="caution">
    <text evidence="7">The sequence shown here is derived from an EMBL/GenBank/DDBJ whole genome shotgun (WGS) entry which is preliminary data.</text>
</comment>
<organism evidence="7 8">
    <name type="scientific">Paenibacillus zeirhizosphaerae</name>
    <dbReference type="NCBI Taxonomy" id="2987519"/>
    <lineage>
        <taxon>Bacteria</taxon>
        <taxon>Bacillati</taxon>
        <taxon>Bacillota</taxon>
        <taxon>Bacilli</taxon>
        <taxon>Bacillales</taxon>
        <taxon>Paenibacillaceae</taxon>
        <taxon>Paenibacillus</taxon>
    </lineage>
</organism>
<keyword evidence="5 6" id="KW-0012">Acyltransferase</keyword>
<dbReference type="InterPro" id="IPR011004">
    <property type="entry name" value="Trimer_LpxA-like_sf"/>
</dbReference>
<dbReference type="Proteomes" id="UP001241848">
    <property type="component" value="Unassembled WGS sequence"/>
</dbReference>
<dbReference type="EMBL" id="JAPCKK010000005">
    <property type="protein sequence ID" value="MDP4095709.1"/>
    <property type="molecule type" value="Genomic_DNA"/>
</dbReference>
<dbReference type="PROSITE" id="PS00101">
    <property type="entry name" value="HEXAPEP_TRANSFERASES"/>
    <property type="match status" value="1"/>
</dbReference>
<gene>
    <name evidence="7" type="ORF">OIN60_02745</name>
</gene>
<dbReference type="Gene3D" id="2.160.10.10">
    <property type="entry name" value="Hexapeptide repeat proteins"/>
    <property type="match status" value="1"/>
</dbReference>
<evidence type="ECO:0000256" key="1">
    <source>
        <dbReference type="ARBA" id="ARBA00007274"/>
    </source>
</evidence>
<keyword evidence="8" id="KW-1185">Reference proteome</keyword>
<evidence type="ECO:0000256" key="4">
    <source>
        <dbReference type="ARBA" id="ARBA00022737"/>
    </source>
</evidence>
<evidence type="ECO:0000256" key="5">
    <source>
        <dbReference type="ARBA" id="ARBA00023315"/>
    </source>
</evidence>
<dbReference type="InterPro" id="IPR018357">
    <property type="entry name" value="Hexapep_transf_CS"/>
</dbReference>
<sequence>MLREFASDFRANRKNPITLCALFTYRFGHGVYYGTRGKFLRKSLWLVYRVMDLIFVRLAASGELHAQAKVGRALHLPHGLNGIMISPKAVIGEGVTIFHQVTVGGRSQLGEPVIGNHVLIGAGAKILGPVLVGDYANIGANAVVIRNVPDYATAVGIPARNIDREEPIPEHLR</sequence>
<evidence type="ECO:0000256" key="6">
    <source>
        <dbReference type="PIRNR" id="PIRNR000441"/>
    </source>
</evidence>